<dbReference type="RefSeq" id="WP_386833900.1">
    <property type="nucleotide sequence ID" value="NZ_JBHUNP010000001.1"/>
</dbReference>
<evidence type="ECO:0000313" key="2">
    <source>
        <dbReference type="EMBL" id="MFD2648657.1"/>
    </source>
</evidence>
<dbReference type="EMBL" id="JBHUNP010000001">
    <property type="protein sequence ID" value="MFD2648657.1"/>
    <property type="molecule type" value="Genomic_DNA"/>
</dbReference>
<gene>
    <name evidence="2" type="ORF">ACFSX5_12730</name>
</gene>
<reference evidence="3" key="1">
    <citation type="journal article" date="2019" name="Int. J. Syst. Evol. Microbiol.">
        <title>The Global Catalogue of Microorganisms (GCM) 10K type strain sequencing project: providing services to taxonomists for standard genome sequencing and annotation.</title>
        <authorList>
            <consortium name="The Broad Institute Genomics Platform"/>
            <consortium name="The Broad Institute Genome Sequencing Center for Infectious Disease"/>
            <person name="Wu L."/>
            <person name="Ma J."/>
        </authorList>
    </citation>
    <scope>NUCLEOTIDE SEQUENCE [LARGE SCALE GENOMIC DNA]</scope>
    <source>
        <strain evidence="3">CCM 7427</strain>
    </source>
</reference>
<evidence type="ECO:0000259" key="1">
    <source>
        <dbReference type="Pfam" id="PF06568"/>
    </source>
</evidence>
<sequence>MALSLFGERSVAAATPRNPLALLGRWIAAVRTSRARRRALTSLLELDEARLRDLGISRSDIIEALQQPRGSGLVLSSARARNSRL</sequence>
<keyword evidence="3" id="KW-1185">Reference proteome</keyword>
<dbReference type="Pfam" id="PF06568">
    <property type="entry name" value="YjiS-like"/>
    <property type="match status" value="1"/>
</dbReference>
<protein>
    <submittedName>
        <fullName evidence="2">DUF1127 domain-containing protein</fullName>
    </submittedName>
</protein>
<accession>A0ABW5QM59</accession>
<proteinExistence type="predicted"/>
<comment type="caution">
    <text evidence="2">The sequence shown here is derived from an EMBL/GenBank/DDBJ whole genome shotgun (WGS) entry which is preliminary data.</text>
</comment>
<feature type="domain" description="YjiS-like" evidence="1">
    <location>
        <begin position="28"/>
        <end position="61"/>
    </location>
</feature>
<dbReference type="Proteomes" id="UP001597521">
    <property type="component" value="Unassembled WGS sequence"/>
</dbReference>
<evidence type="ECO:0000313" key="3">
    <source>
        <dbReference type="Proteomes" id="UP001597521"/>
    </source>
</evidence>
<organism evidence="2 3">
    <name type="scientific">Devosia albogilva</name>
    <dbReference type="NCBI Taxonomy" id="429726"/>
    <lineage>
        <taxon>Bacteria</taxon>
        <taxon>Pseudomonadati</taxon>
        <taxon>Pseudomonadota</taxon>
        <taxon>Alphaproteobacteria</taxon>
        <taxon>Hyphomicrobiales</taxon>
        <taxon>Devosiaceae</taxon>
        <taxon>Devosia</taxon>
    </lineage>
</organism>
<name>A0ABW5QM59_9HYPH</name>
<dbReference type="InterPro" id="IPR009506">
    <property type="entry name" value="YjiS-like"/>
</dbReference>